<sequence>MNHRFITNVFSSCRLQIRSADYPRTDTHRADGVKEWSFILSAKRASRGSPNEPSARFRSSQRVTVPERLSERGRLQPHPHVPPGVKLSTCLTSAAVIVRLPDSLRFFFPVLFSPLLSFGDFGIFIFGVVTQLSDTIRLGCGDYCGRGAL</sequence>
<name>A0A556TNZ1_BAGYA</name>
<comment type="caution">
    <text evidence="2">The sequence shown here is derived from an EMBL/GenBank/DDBJ whole genome shotgun (WGS) entry which is preliminary data.</text>
</comment>
<evidence type="ECO:0000256" key="1">
    <source>
        <dbReference type="SAM" id="Phobius"/>
    </source>
</evidence>
<keyword evidence="1" id="KW-1133">Transmembrane helix</keyword>
<reference evidence="2 3" key="1">
    <citation type="journal article" date="2019" name="Genome Biol. Evol.">
        <title>Whole-Genome Sequencing of the Giant Devil Catfish, Bagarius yarrelli.</title>
        <authorList>
            <person name="Jiang W."/>
            <person name="Lv Y."/>
            <person name="Cheng L."/>
            <person name="Yang K."/>
            <person name="Chao B."/>
            <person name="Wang X."/>
            <person name="Li Y."/>
            <person name="Pan X."/>
            <person name="You X."/>
            <person name="Zhang Y."/>
            <person name="Yang J."/>
            <person name="Li J."/>
            <person name="Zhang X."/>
            <person name="Liu S."/>
            <person name="Sun C."/>
            <person name="Yang J."/>
            <person name="Shi Q."/>
        </authorList>
    </citation>
    <scope>NUCLEOTIDE SEQUENCE [LARGE SCALE GENOMIC DNA]</scope>
    <source>
        <strain evidence="2">JWS20170419001</strain>
        <tissue evidence="2">Muscle</tissue>
    </source>
</reference>
<protein>
    <submittedName>
        <fullName evidence="2">Uncharacterized protein</fullName>
    </submittedName>
</protein>
<dbReference type="AlphaFoldDB" id="A0A556TNZ1"/>
<dbReference type="Proteomes" id="UP000319801">
    <property type="component" value="Unassembled WGS sequence"/>
</dbReference>
<dbReference type="EMBL" id="VCAZ01000008">
    <property type="protein sequence ID" value="TSK28233.1"/>
    <property type="molecule type" value="Genomic_DNA"/>
</dbReference>
<keyword evidence="1" id="KW-0472">Membrane</keyword>
<proteinExistence type="predicted"/>
<feature type="transmembrane region" description="Helical" evidence="1">
    <location>
        <begin position="106"/>
        <end position="129"/>
    </location>
</feature>
<evidence type="ECO:0000313" key="3">
    <source>
        <dbReference type="Proteomes" id="UP000319801"/>
    </source>
</evidence>
<organism evidence="2 3">
    <name type="scientific">Bagarius yarrelli</name>
    <name type="common">Goonch</name>
    <name type="synonym">Bagrus yarrelli</name>
    <dbReference type="NCBI Taxonomy" id="175774"/>
    <lineage>
        <taxon>Eukaryota</taxon>
        <taxon>Metazoa</taxon>
        <taxon>Chordata</taxon>
        <taxon>Craniata</taxon>
        <taxon>Vertebrata</taxon>
        <taxon>Euteleostomi</taxon>
        <taxon>Actinopterygii</taxon>
        <taxon>Neopterygii</taxon>
        <taxon>Teleostei</taxon>
        <taxon>Ostariophysi</taxon>
        <taxon>Siluriformes</taxon>
        <taxon>Sisoridae</taxon>
        <taxon>Sisorinae</taxon>
        <taxon>Bagarius</taxon>
    </lineage>
</organism>
<keyword evidence="1" id="KW-0812">Transmembrane</keyword>
<evidence type="ECO:0000313" key="2">
    <source>
        <dbReference type="EMBL" id="TSK28233.1"/>
    </source>
</evidence>
<accession>A0A556TNZ1</accession>
<keyword evidence="3" id="KW-1185">Reference proteome</keyword>
<gene>
    <name evidence="2" type="ORF">Baya_2420</name>
</gene>